<keyword evidence="6" id="KW-0560">Oxidoreductase</keyword>
<keyword evidence="5 12" id="KW-1133">Transmembrane helix</keyword>
<comment type="cofactor">
    <cofactor evidence="1">
        <name>heme b</name>
        <dbReference type="ChEBI" id="CHEBI:60344"/>
    </cofactor>
</comment>
<dbReference type="GO" id="GO:0006784">
    <property type="term" value="P:heme A biosynthetic process"/>
    <property type="evidence" value="ECO:0007669"/>
    <property type="project" value="InterPro"/>
</dbReference>
<dbReference type="KEGG" id="csol:105360739"/>
<evidence type="ECO:0000256" key="6">
    <source>
        <dbReference type="ARBA" id="ARBA00023002"/>
    </source>
</evidence>
<evidence type="ECO:0000313" key="14">
    <source>
        <dbReference type="RefSeq" id="XP_011496035.1"/>
    </source>
</evidence>
<evidence type="ECO:0000256" key="12">
    <source>
        <dbReference type="SAM" id="Phobius"/>
    </source>
</evidence>
<gene>
    <name evidence="14" type="primary">LOC105360739</name>
</gene>
<dbReference type="GO" id="GO:0016653">
    <property type="term" value="F:oxidoreductase activity, acting on NAD(P)H, heme protein as acceptor"/>
    <property type="evidence" value="ECO:0007669"/>
    <property type="project" value="TreeGrafter"/>
</dbReference>
<evidence type="ECO:0000256" key="4">
    <source>
        <dbReference type="ARBA" id="ARBA00022723"/>
    </source>
</evidence>
<dbReference type="GO" id="GO:0046872">
    <property type="term" value="F:metal ion binding"/>
    <property type="evidence" value="ECO:0007669"/>
    <property type="project" value="UniProtKB-KW"/>
</dbReference>
<proteinExistence type="predicted"/>
<comment type="catalytic activity">
    <reaction evidence="11">
        <text>Fe(II)-heme o + 2 A + H2O = Fe(II)-heme a + 2 AH2</text>
        <dbReference type="Rhea" id="RHEA:63388"/>
        <dbReference type="ChEBI" id="CHEBI:13193"/>
        <dbReference type="ChEBI" id="CHEBI:15377"/>
        <dbReference type="ChEBI" id="CHEBI:17499"/>
        <dbReference type="ChEBI" id="CHEBI:60530"/>
        <dbReference type="ChEBI" id="CHEBI:61715"/>
        <dbReference type="EC" id="1.17.99.9"/>
    </reaction>
    <physiologicalReaction direction="left-to-right" evidence="11">
        <dbReference type="Rhea" id="RHEA:63389"/>
    </physiologicalReaction>
</comment>
<dbReference type="GeneID" id="105360739"/>
<dbReference type="PANTHER" id="PTHR23289:SF2">
    <property type="entry name" value="CYTOCHROME C OXIDASE ASSEMBLY PROTEIN COX15 HOMOLOG"/>
    <property type="match status" value="1"/>
</dbReference>
<organism evidence="13 14">
    <name type="scientific">Ceratosolen solmsi marchali</name>
    <dbReference type="NCBI Taxonomy" id="326594"/>
    <lineage>
        <taxon>Eukaryota</taxon>
        <taxon>Metazoa</taxon>
        <taxon>Ecdysozoa</taxon>
        <taxon>Arthropoda</taxon>
        <taxon>Hexapoda</taxon>
        <taxon>Insecta</taxon>
        <taxon>Pterygota</taxon>
        <taxon>Neoptera</taxon>
        <taxon>Endopterygota</taxon>
        <taxon>Hymenoptera</taxon>
        <taxon>Apocrita</taxon>
        <taxon>Proctotrupomorpha</taxon>
        <taxon>Chalcidoidea</taxon>
        <taxon>Agaonidae</taxon>
        <taxon>Agaoninae</taxon>
        <taxon>Ceratosolen</taxon>
    </lineage>
</organism>
<comment type="subcellular location">
    <subcellularLocation>
        <location evidence="2">Membrane</location>
        <topology evidence="2">Multi-pass membrane protein</topology>
    </subcellularLocation>
</comment>
<keyword evidence="7" id="KW-0408">Iron</keyword>
<evidence type="ECO:0000256" key="5">
    <source>
        <dbReference type="ARBA" id="ARBA00022989"/>
    </source>
</evidence>
<dbReference type="Pfam" id="PF02628">
    <property type="entry name" value="COX15-CtaA"/>
    <property type="match status" value="1"/>
</dbReference>
<keyword evidence="13" id="KW-1185">Reference proteome</keyword>
<dbReference type="PANTHER" id="PTHR23289">
    <property type="entry name" value="CYTOCHROME C OXIDASE ASSEMBLY PROTEIN COX15"/>
    <property type="match status" value="1"/>
</dbReference>
<evidence type="ECO:0000256" key="11">
    <source>
        <dbReference type="ARBA" id="ARBA00048044"/>
    </source>
</evidence>
<reference evidence="14" key="1">
    <citation type="submission" date="2025-08" db="UniProtKB">
        <authorList>
            <consortium name="RefSeq"/>
        </authorList>
    </citation>
    <scope>IDENTIFICATION</scope>
</reference>
<dbReference type="RefSeq" id="XP_011496035.1">
    <property type="nucleotide sequence ID" value="XM_011497733.1"/>
</dbReference>
<dbReference type="InterPro" id="IPR003780">
    <property type="entry name" value="COX15/CtaA_fam"/>
</dbReference>
<dbReference type="AlphaFoldDB" id="A0AAJ7DTB2"/>
<dbReference type="Proteomes" id="UP000695007">
    <property type="component" value="Unplaced"/>
</dbReference>
<evidence type="ECO:0000313" key="13">
    <source>
        <dbReference type="Proteomes" id="UP000695007"/>
    </source>
</evidence>
<evidence type="ECO:0000256" key="9">
    <source>
        <dbReference type="ARBA" id="ARBA00023136"/>
    </source>
</evidence>
<dbReference type="GO" id="GO:0120547">
    <property type="term" value="F:heme A synthase activity"/>
    <property type="evidence" value="ECO:0007669"/>
    <property type="project" value="UniProtKB-EC"/>
</dbReference>
<comment type="pathway">
    <text evidence="10">Porphyrin-containing compound metabolism; heme A biosynthesis; heme A from heme O: step 1/1.</text>
</comment>
<name>A0AAJ7DTB2_9HYME</name>
<feature type="transmembrane region" description="Helical" evidence="12">
    <location>
        <begin position="393"/>
        <end position="411"/>
    </location>
</feature>
<evidence type="ECO:0000256" key="3">
    <source>
        <dbReference type="ARBA" id="ARBA00022692"/>
    </source>
</evidence>
<sequence>MNIIIKGFLFRQFSILSRSFVLKIQHPNLKKLKSMNLNSKIEIALYHSDKIISNFTSRHSLSNKIVGYWLLSCSGMVFVAVTLGGITRLTESGLSIVTWKLLGEKIPLNEVSWLNEFEKYKQFPEFKMINTNITLQEFKQIWLMEYIHRMWGRLIGISFIIPASYFWINNMLKPGMKKNILILGILIGCQGLLGWYMVKSGLENDFMKPSDIPRVSQYRLAAHLGLAIIIYTKFLYTALDHLIPNETNGFNIFKLKSVDKQLKLLKRLKLIAYSSKCLIFFTIISGAFVAGLDAGLIYNTFPKMSNKWIPDDILFLKPLIKNFTENPVTVQFDHRILAISTLFLVTYLAIISKKYKLCGRAATAILAVLISTYMQAFLGIFTLYSYVSTHSATAHQSGSLVLLSTIVWLCHEMKCIKKLPK</sequence>
<dbReference type="GO" id="GO:0005743">
    <property type="term" value="C:mitochondrial inner membrane"/>
    <property type="evidence" value="ECO:0007669"/>
    <property type="project" value="TreeGrafter"/>
</dbReference>
<feature type="transmembrane region" description="Helical" evidence="12">
    <location>
        <begin position="364"/>
        <end position="387"/>
    </location>
</feature>
<keyword evidence="3 12" id="KW-0812">Transmembrane</keyword>
<evidence type="ECO:0000256" key="8">
    <source>
        <dbReference type="ARBA" id="ARBA00023133"/>
    </source>
</evidence>
<feature type="transmembrane region" description="Helical" evidence="12">
    <location>
        <begin position="180"/>
        <end position="198"/>
    </location>
</feature>
<evidence type="ECO:0000256" key="1">
    <source>
        <dbReference type="ARBA" id="ARBA00001970"/>
    </source>
</evidence>
<keyword evidence="4" id="KW-0479">Metal-binding</keyword>
<feature type="transmembrane region" description="Helical" evidence="12">
    <location>
        <begin position="277"/>
        <end position="298"/>
    </location>
</feature>
<feature type="transmembrane region" description="Helical" evidence="12">
    <location>
        <begin position="218"/>
        <end position="236"/>
    </location>
</feature>
<feature type="transmembrane region" description="Helical" evidence="12">
    <location>
        <begin position="65"/>
        <end position="86"/>
    </location>
</feature>
<feature type="transmembrane region" description="Helical" evidence="12">
    <location>
        <begin position="150"/>
        <end position="168"/>
    </location>
</feature>
<accession>A0AAJ7DTB2</accession>
<keyword evidence="8" id="KW-0350">Heme biosynthesis</keyword>
<feature type="transmembrane region" description="Helical" evidence="12">
    <location>
        <begin position="336"/>
        <end position="352"/>
    </location>
</feature>
<evidence type="ECO:0000256" key="2">
    <source>
        <dbReference type="ARBA" id="ARBA00004141"/>
    </source>
</evidence>
<dbReference type="InterPro" id="IPR023754">
    <property type="entry name" value="HemeA_Synthase_type2"/>
</dbReference>
<protein>
    <submittedName>
        <fullName evidence="14">Cytochrome c oxidase assembly protein COX15 homolog</fullName>
    </submittedName>
</protein>
<evidence type="ECO:0000256" key="7">
    <source>
        <dbReference type="ARBA" id="ARBA00023004"/>
    </source>
</evidence>
<evidence type="ECO:0000256" key="10">
    <source>
        <dbReference type="ARBA" id="ARBA00044501"/>
    </source>
</evidence>
<keyword evidence="9 12" id="KW-0472">Membrane</keyword>